<gene>
    <name evidence="1" type="ORF">IAC10_06880</name>
</gene>
<dbReference type="EMBL" id="DVIU01000137">
    <property type="protein sequence ID" value="HIS36337.1"/>
    <property type="molecule type" value="Genomic_DNA"/>
</dbReference>
<proteinExistence type="predicted"/>
<feature type="non-terminal residue" evidence="1">
    <location>
        <position position="50"/>
    </location>
</feature>
<accession>A0A9D1EZM9</accession>
<protein>
    <submittedName>
        <fullName evidence="1">Uncharacterized protein</fullName>
    </submittedName>
</protein>
<comment type="caution">
    <text evidence="1">The sequence shown here is derived from an EMBL/GenBank/DDBJ whole genome shotgun (WGS) entry which is preliminary data.</text>
</comment>
<dbReference type="InterPro" id="IPR053738">
    <property type="entry name" value="Lambda_capsid_assembly"/>
</dbReference>
<organism evidence="1 2">
    <name type="scientific">Candidatus Scatousia excrementigallinarum</name>
    <dbReference type="NCBI Taxonomy" id="2840935"/>
    <lineage>
        <taxon>Bacteria</taxon>
        <taxon>Candidatus Scatousia</taxon>
    </lineage>
</organism>
<dbReference type="Proteomes" id="UP000823928">
    <property type="component" value="Unassembled WGS sequence"/>
</dbReference>
<name>A0A9D1EZM9_9BACT</name>
<reference evidence="1" key="2">
    <citation type="journal article" date="2021" name="PeerJ">
        <title>Extensive microbial diversity within the chicken gut microbiome revealed by metagenomics and culture.</title>
        <authorList>
            <person name="Gilroy R."/>
            <person name="Ravi A."/>
            <person name="Getino M."/>
            <person name="Pursley I."/>
            <person name="Horton D.L."/>
            <person name="Alikhan N.F."/>
            <person name="Baker D."/>
            <person name="Gharbi K."/>
            <person name="Hall N."/>
            <person name="Watson M."/>
            <person name="Adriaenssens E.M."/>
            <person name="Foster-Nyarko E."/>
            <person name="Jarju S."/>
            <person name="Secka A."/>
            <person name="Antonio M."/>
            <person name="Oren A."/>
            <person name="Chaudhuri R.R."/>
            <person name="La Ragione R."/>
            <person name="Hildebrand F."/>
            <person name="Pallen M.J."/>
        </authorList>
    </citation>
    <scope>NUCLEOTIDE SEQUENCE</scope>
    <source>
        <strain evidence="1">6276</strain>
    </source>
</reference>
<dbReference type="Gene3D" id="3.90.1690.10">
    <property type="entry name" value="phage-related protein like domain"/>
    <property type="match status" value="1"/>
</dbReference>
<sequence>MGRLEELRINAYLSEVARGYSNNAFVAQNLFPEIPSEKEKIDIFEFNKEA</sequence>
<evidence type="ECO:0000313" key="2">
    <source>
        <dbReference type="Proteomes" id="UP000823928"/>
    </source>
</evidence>
<evidence type="ECO:0000313" key="1">
    <source>
        <dbReference type="EMBL" id="HIS36337.1"/>
    </source>
</evidence>
<dbReference type="AlphaFoldDB" id="A0A9D1EZM9"/>
<reference evidence="1" key="1">
    <citation type="submission" date="2020-10" db="EMBL/GenBank/DDBJ databases">
        <authorList>
            <person name="Gilroy R."/>
        </authorList>
    </citation>
    <scope>NUCLEOTIDE SEQUENCE</scope>
    <source>
        <strain evidence="1">6276</strain>
    </source>
</reference>